<feature type="compositionally biased region" description="Polar residues" evidence="1">
    <location>
        <begin position="138"/>
        <end position="151"/>
    </location>
</feature>
<comment type="caution">
    <text evidence="2">The sequence shown here is derived from an EMBL/GenBank/DDBJ whole genome shotgun (WGS) entry which is preliminary data.</text>
</comment>
<sequence>MRRTATQPPGMNAHIVEEEEEEEEEEEALRREGGGWRRRRMRRRRRRRKKKSGRRKRKKRVKMKKRREEEVGDLLNSVVEEATWDTPHLGMSPNSCHESTPERNPNQCHECGKSYRDPGDQSTPKARESQGPDPNHGSKASTQDTSVEGQR</sequence>
<feature type="compositionally biased region" description="Polar residues" evidence="1">
    <location>
        <begin position="92"/>
        <end position="107"/>
    </location>
</feature>
<feature type="compositionally biased region" description="Acidic residues" evidence="1">
    <location>
        <begin position="17"/>
        <end position="27"/>
    </location>
</feature>
<keyword evidence="3" id="KW-1185">Reference proteome</keyword>
<dbReference type="Proteomes" id="UP001356427">
    <property type="component" value="Unassembled WGS sequence"/>
</dbReference>
<gene>
    <name evidence="2" type="ORF">J4Q44_G00291620</name>
</gene>
<feature type="region of interest" description="Disordered" evidence="1">
    <location>
        <begin position="1"/>
        <end position="151"/>
    </location>
</feature>
<evidence type="ECO:0000256" key="1">
    <source>
        <dbReference type="SAM" id="MobiDB-lite"/>
    </source>
</evidence>
<evidence type="ECO:0000313" key="3">
    <source>
        <dbReference type="Proteomes" id="UP001356427"/>
    </source>
</evidence>
<evidence type="ECO:0000313" key="2">
    <source>
        <dbReference type="EMBL" id="KAK6301064.1"/>
    </source>
</evidence>
<feature type="compositionally biased region" description="Basic residues" evidence="1">
    <location>
        <begin position="36"/>
        <end position="65"/>
    </location>
</feature>
<protein>
    <submittedName>
        <fullName evidence="2">Uncharacterized protein</fullName>
    </submittedName>
</protein>
<name>A0AAN8L4J2_9TELE</name>
<organism evidence="2 3">
    <name type="scientific">Coregonus suidteri</name>
    <dbReference type="NCBI Taxonomy" id="861788"/>
    <lineage>
        <taxon>Eukaryota</taxon>
        <taxon>Metazoa</taxon>
        <taxon>Chordata</taxon>
        <taxon>Craniata</taxon>
        <taxon>Vertebrata</taxon>
        <taxon>Euteleostomi</taxon>
        <taxon>Actinopterygii</taxon>
        <taxon>Neopterygii</taxon>
        <taxon>Teleostei</taxon>
        <taxon>Protacanthopterygii</taxon>
        <taxon>Salmoniformes</taxon>
        <taxon>Salmonidae</taxon>
        <taxon>Coregoninae</taxon>
        <taxon>Coregonus</taxon>
    </lineage>
</organism>
<proteinExistence type="predicted"/>
<accession>A0AAN8L4J2</accession>
<dbReference type="EMBL" id="JAGTTL010000027">
    <property type="protein sequence ID" value="KAK6301064.1"/>
    <property type="molecule type" value="Genomic_DNA"/>
</dbReference>
<reference evidence="2 3" key="1">
    <citation type="submission" date="2021-04" db="EMBL/GenBank/DDBJ databases">
        <authorList>
            <person name="De Guttry C."/>
            <person name="Zahm M."/>
            <person name="Klopp C."/>
            <person name="Cabau C."/>
            <person name="Louis A."/>
            <person name="Berthelot C."/>
            <person name="Parey E."/>
            <person name="Roest Crollius H."/>
            <person name="Montfort J."/>
            <person name="Robinson-Rechavi M."/>
            <person name="Bucao C."/>
            <person name="Bouchez O."/>
            <person name="Gislard M."/>
            <person name="Lluch J."/>
            <person name="Milhes M."/>
            <person name="Lampietro C."/>
            <person name="Lopez Roques C."/>
            <person name="Donnadieu C."/>
            <person name="Braasch I."/>
            <person name="Desvignes T."/>
            <person name="Postlethwait J."/>
            <person name="Bobe J."/>
            <person name="Wedekind C."/>
            <person name="Guiguen Y."/>
        </authorList>
    </citation>
    <scope>NUCLEOTIDE SEQUENCE [LARGE SCALE GENOMIC DNA]</scope>
    <source>
        <strain evidence="2">Cs_M1</strain>
        <tissue evidence="2">Blood</tissue>
    </source>
</reference>
<dbReference type="AlphaFoldDB" id="A0AAN8L4J2"/>
<feature type="compositionally biased region" description="Basic and acidic residues" evidence="1">
    <location>
        <begin position="110"/>
        <end position="130"/>
    </location>
</feature>